<accession>A0A5W2RA75</accession>
<keyword evidence="1" id="KW-0812">Transmembrane</keyword>
<keyword evidence="1" id="KW-0472">Membrane</keyword>
<evidence type="ECO:0000256" key="1">
    <source>
        <dbReference type="SAM" id="Phobius"/>
    </source>
</evidence>
<evidence type="ECO:0000313" key="2">
    <source>
        <dbReference type="EMBL" id="EBW5071414.1"/>
    </source>
</evidence>
<gene>
    <name evidence="2" type="ORF">DPR94_01190</name>
    <name evidence="3" type="ORF">ECA58_06605</name>
</gene>
<comment type="caution">
    <text evidence="2">The sequence shown here is derived from an EMBL/GenBank/DDBJ whole genome shotgun (WGS) entry which is preliminary data.</text>
</comment>
<name>A0A5W2RA75_SALET</name>
<dbReference type="EMBL" id="AAHRJY010000004">
    <property type="protein sequence ID" value="EBZ5219543.1"/>
    <property type="molecule type" value="Genomic_DNA"/>
</dbReference>
<evidence type="ECO:0000313" key="3">
    <source>
        <dbReference type="EMBL" id="EBZ5219543.1"/>
    </source>
</evidence>
<reference evidence="2" key="1">
    <citation type="submission" date="2018-06" db="EMBL/GenBank/DDBJ databases">
        <authorList>
            <person name="Ashton P.M."/>
            <person name="Dallman T."/>
            <person name="Nair S."/>
            <person name="De Pinna E."/>
            <person name="Peters T."/>
            <person name="Grant K."/>
        </authorList>
    </citation>
    <scope>NUCLEOTIDE SEQUENCE</scope>
    <source>
        <strain evidence="2">492553</strain>
        <strain evidence="3">624486</strain>
    </source>
</reference>
<dbReference type="RefSeq" id="WP_080184899.1">
    <property type="nucleotide sequence ID" value="NZ_CALPAP010000001.1"/>
</dbReference>
<feature type="transmembrane region" description="Helical" evidence="1">
    <location>
        <begin position="12"/>
        <end position="30"/>
    </location>
</feature>
<feature type="transmembrane region" description="Helical" evidence="1">
    <location>
        <begin position="36"/>
        <end position="58"/>
    </location>
</feature>
<proteinExistence type="predicted"/>
<protein>
    <submittedName>
        <fullName evidence="2">Uncharacterized protein</fullName>
    </submittedName>
</protein>
<keyword evidence="1" id="KW-1133">Transmembrane helix</keyword>
<dbReference type="AlphaFoldDB" id="A0A5W2RA75"/>
<sequence length="82" mass="9684">MKNFFKIITDFIANISLDLFAIFLCMLFVYKTGPSIGVMSFFIALIMYIILHFIFYSFREKIIKKYSNKYLKLLFLATNSAQ</sequence>
<dbReference type="EMBL" id="AAHINV010000001">
    <property type="protein sequence ID" value="EBW5071414.1"/>
    <property type="molecule type" value="Genomic_DNA"/>
</dbReference>
<organism evidence="2">
    <name type="scientific">Salmonella enterica subsp. enterica serovar Kentucky</name>
    <dbReference type="NCBI Taxonomy" id="192955"/>
    <lineage>
        <taxon>Bacteria</taxon>
        <taxon>Pseudomonadati</taxon>
        <taxon>Pseudomonadota</taxon>
        <taxon>Gammaproteobacteria</taxon>
        <taxon>Enterobacterales</taxon>
        <taxon>Enterobacteriaceae</taxon>
        <taxon>Salmonella</taxon>
    </lineage>
</organism>